<organism evidence="1 2">
    <name type="scientific">Entamoeba nuttalli</name>
    <dbReference type="NCBI Taxonomy" id="412467"/>
    <lineage>
        <taxon>Eukaryota</taxon>
        <taxon>Amoebozoa</taxon>
        <taxon>Evosea</taxon>
        <taxon>Archamoebae</taxon>
        <taxon>Mastigamoebida</taxon>
        <taxon>Entamoebidae</taxon>
        <taxon>Entamoeba</taxon>
    </lineage>
</organism>
<comment type="caution">
    <text evidence="1">The sequence shown here is derived from an EMBL/GenBank/DDBJ whole genome shotgun (WGS) entry which is preliminary data.</text>
</comment>
<keyword evidence="2" id="KW-1185">Reference proteome</keyword>
<reference evidence="1 2" key="1">
    <citation type="journal article" date="2019" name="PLoS Negl. Trop. Dis.">
        <title>Whole genome sequencing of Entamoeba nuttalli reveals mammalian host-related molecular signatures and a novel octapeptide-repeat surface protein.</title>
        <authorList>
            <person name="Tanaka M."/>
            <person name="Makiuchi T."/>
            <person name="Komiyama T."/>
            <person name="Shiina T."/>
            <person name="Osaki K."/>
            <person name="Tachibana H."/>
        </authorList>
    </citation>
    <scope>NUCLEOTIDE SEQUENCE [LARGE SCALE GENOMIC DNA]</scope>
    <source>
        <strain evidence="1 2">P19-061405</strain>
    </source>
</reference>
<sequence>MVLLKVVNELFQFLMEFSNEETVGEILNLINTTLPKIMAIKKCQEIEIDQLIAPHLIEMKERVINNAIKTIQSACLDIPSLDVEIADLKRMYEIVMNKQPEAFINQLTTPCEYTKMICCKKELDNKKTLQSIYGPNNKLTLKVFVE</sequence>
<dbReference type="Proteomes" id="UP001628156">
    <property type="component" value="Unassembled WGS sequence"/>
</dbReference>
<protein>
    <submittedName>
        <fullName evidence="1">Uncharacterized protein</fullName>
    </submittedName>
</protein>
<proteinExistence type="predicted"/>
<evidence type="ECO:0000313" key="1">
    <source>
        <dbReference type="EMBL" id="GAB1226085.1"/>
    </source>
</evidence>
<name>A0ABQ0DTB0_9EUKA</name>
<accession>A0ABQ0DTB0</accession>
<evidence type="ECO:0000313" key="2">
    <source>
        <dbReference type="Proteomes" id="UP001628156"/>
    </source>
</evidence>
<dbReference type="EMBL" id="BAAFRS010000274">
    <property type="protein sequence ID" value="GAB1226085.1"/>
    <property type="molecule type" value="Genomic_DNA"/>
</dbReference>
<gene>
    <name evidence="1" type="ORF">ENUP19_0274G0077</name>
</gene>